<evidence type="ECO:0000313" key="2">
    <source>
        <dbReference type="Proteomes" id="UP001064048"/>
    </source>
</evidence>
<keyword evidence="2" id="KW-1185">Reference proteome</keyword>
<gene>
    <name evidence="1" type="ORF">MSG28_013984</name>
</gene>
<sequence>MGKRKDPVDEEHIRKKIRRLEKKLERAQDTSTSSSLQASTTAQEQAPPPLMQSEHALAQTDEDLDIVPEDDELPEEFLLALGNEGQEKTEIGEAIRPELATRWTKIMGSGLQKEAIENIVKKYPTPKNFNSGNAPLMNPEIQASVSELTLKRDRRITSRQNLTGKAMSCLGKSLTNLMKGNINTRTLIEEINDAAKLLAEIFHQDSSSRKFFALAGANQTVKEAVKDAMPDEFLFGKDCGEKIKAAQMIKKASTQIKEQAPKLPQKINHAPVKKQVNWRGPPQQHQRARGGQRAQHQSRQYSFNQNQTRDQRRQKYRRMPNHRRLKLFIDNWHQITDDQIILNWIQGYEIPFSRKPPAYQSATQNWSKKEIEIISQEIEKLKTLEAIVECTYDPDQFTSPIFLIPKPNGTYRFILNLKKLNQFIDTEHFKLEDIRTACKLMSKNCYLASIDLKEAYFSVPIAENSKKYLRFKFNEQLYQFNALPYGLCTAPFVFTKIIKPISAYLREYDVVLTYYLDDSLYFGDSEEKCKKNVNLACKVLQDLGFIINFEKSVLSPSKRCKYLGFQIDSSNMSLSVPKQKQLSIVEKLNIFKLKRHFTIREFSQILGLLNSVCPAVPYGWVYTKLLEREKYLALIKNSDNYDAIMTLPHDMHSELDWWCKNIDKYNPIKEHKFAIEIHTDASLTGWGAVCGDEKASGSWSIEEKEHHINFLELKAAYLGLKCFSKNFTNCELLLRIDNTTAVAYINKMGGIQFPHLNSITRKFWQWCEERNIWVFVSYINTKDNFYADRESRKINIEWELSHQAYTKIVKEFGTPDIDLFASRINRKCLKFVSWKCDPEAFAVDAFTLNWTNMFFYAFPPFSLVLKCVHKIRTDKATGILVFPYWKSQPWFPIVKSLLVAFPGCRAAISEAYIRRGTPSSVLGVMLNSLASSTMKQYESSLKLWWTFCQNHNVDPYQGSIPYILKFLNDCFEKGASYGSLNSARSALALLISPKVGTDDRLKRFLKGVFRSKPPTPKYNFTWDPGIVLNYLASFSMTTITLENLTKKLVTLLALATGQRVQTLSLIKLNNISFSENMAKIHITDTIKTSRRGSLQPVLELNTYEHKVHICPVNTLKSYIQMTELLRKDNSKLILTYKKPHHPASSQTISRWIKKTLEESGIDVKVFSAHSTRHASTSAALRAGVSIEQIYKTAGWSANSATFARHYNRPIKNNTSDFCDSIYALA</sequence>
<evidence type="ECO:0000313" key="1">
    <source>
        <dbReference type="EMBL" id="KAI8433137.1"/>
    </source>
</evidence>
<dbReference type="Proteomes" id="UP001064048">
    <property type="component" value="Chromosome 24"/>
</dbReference>
<accession>A0ACC0K9N0</accession>
<organism evidence="1 2">
    <name type="scientific">Choristoneura fumiferana</name>
    <name type="common">Spruce budworm moth</name>
    <name type="synonym">Archips fumiferana</name>
    <dbReference type="NCBI Taxonomy" id="7141"/>
    <lineage>
        <taxon>Eukaryota</taxon>
        <taxon>Metazoa</taxon>
        <taxon>Ecdysozoa</taxon>
        <taxon>Arthropoda</taxon>
        <taxon>Hexapoda</taxon>
        <taxon>Insecta</taxon>
        <taxon>Pterygota</taxon>
        <taxon>Neoptera</taxon>
        <taxon>Endopterygota</taxon>
        <taxon>Lepidoptera</taxon>
        <taxon>Glossata</taxon>
        <taxon>Ditrysia</taxon>
        <taxon>Tortricoidea</taxon>
        <taxon>Tortricidae</taxon>
        <taxon>Tortricinae</taxon>
        <taxon>Choristoneura</taxon>
    </lineage>
</organism>
<protein>
    <submittedName>
        <fullName evidence="1">Uncharacterized protein</fullName>
    </submittedName>
</protein>
<reference evidence="1 2" key="1">
    <citation type="journal article" date="2022" name="Genome Biol. Evol.">
        <title>The Spruce Budworm Genome: Reconstructing the Evolutionary History of Antifreeze Proteins.</title>
        <authorList>
            <person name="Beliveau C."/>
            <person name="Gagne P."/>
            <person name="Picq S."/>
            <person name="Vernygora O."/>
            <person name="Keeling C.I."/>
            <person name="Pinkney K."/>
            <person name="Doucet D."/>
            <person name="Wen F."/>
            <person name="Johnston J.S."/>
            <person name="Maaroufi H."/>
            <person name="Boyle B."/>
            <person name="Laroche J."/>
            <person name="Dewar K."/>
            <person name="Juretic N."/>
            <person name="Blackburn G."/>
            <person name="Nisole A."/>
            <person name="Brunet B."/>
            <person name="Brandao M."/>
            <person name="Lumley L."/>
            <person name="Duan J."/>
            <person name="Quan G."/>
            <person name="Lucarotti C.J."/>
            <person name="Roe A.D."/>
            <person name="Sperling F.A.H."/>
            <person name="Levesque R.C."/>
            <person name="Cusson M."/>
        </authorList>
    </citation>
    <scope>NUCLEOTIDE SEQUENCE [LARGE SCALE GENOMIC DNA]</scope>
    <source>
        <strain evidence="1">Glfc:IPQL:Cfum</strain>
    </source>
</reference>
<proteinExistence type="predicted"/>
<name>A0ACC0K9N0_CHOFU</name>
<comment type="caution">
    <text evidence="1">The sequence shown here is derived from an EMBL/GenBank/DDBJ whole genome shotgun (WGS) entry which is preliminary data.</text>
</comment>
<dbReference type="EMBL" id="CM046124">
    <property type="protein sequence ID" value="KAI8433137.1"/>
    <property type="molecule type" value="Genomic_DNA"/>
</dbReference>